<keyword evidence="11" id="KW-1185">Reference proteome</keyword>
<keyword evidence="6 8" id="KW-1133">Transmembrane helix</keyword>
<keyword evidence="4" id="KW-1003">Cell membrane</keyword>
<dbReference type="CDD" id="cd17324">
    <property type="entry name" value="MFS_NepI_like"/>
    <property type="match status" value="1"/>
</dbReference>
<evidence type="ECO:0000256" key="5">
    <source>
        <dbReference type="ARBA" id="ARBA00022692"/>
    </source>
</evidence>
<evidence type="ECO:0000256" key="2">
    <source>
        <dbReference type="ARBA" id="ARBA00008335"/>
    </source>
</evidence>
<feature type="domain" description="Major facilitator superfamily (MFS) profile" evidence="9">
    <location>
        <begin position="6"/>
        <end position="379"/>
    </location>
</feature>
<accession>A0ABT0TSA6</accession>
<keyword evidence="7 8" id="KW-0472">Membrane</keyword>
<keyword evidence="3" id="KW-0813">Transport</keyword>
<evidence type="ECO:0000259" key="9">
    <source>
        <dbReference type="PROSITE" id="PS50850"/>
    </source>
</evidence>
<dbReference type="RefSeq" id="WP_250603342.1">
    <property type="nucleotide sequence ID" value="NZ_JAMOKX010000001.1"/>
</dbReference>
<dbReference type="PANTHER" id="PTHR43271:SF1">
    <property type="entry name" value="INNER MEMBRANE TRANSPORT PROTEIN YNFM"/>
    <property type="match status" value="1"/>
</dbReference>
<keyword evidence="5 8" id="KW-0812">Transmembrane</keyword>
<feature type="transmembrane region" description="Helical" evidence="8">
    <location>
        <begin position="353"/>
        <end position="372"/>
    </location>
</feature>
<reference evidence="10" key="1">
    <citation type="submission" date="2022-06" db="EMBL/GenBank/DDBJ databases">
        <title>Helicobacter colisuis sp. nov.</title>
        <authorList>
            <person name="Papic B."/>
            <person name="Gruntar I."/>
        </authorList>
    </citation>
    <scope>NUCLEOTIDE SEQUENCE</scope>
    <source>
        <strain evidence="10">11154-15</strain>
    </source>
</reference>
<evidence type="ECO:0000256" key="8">
    <source>
        <dbReference type="SAM" id="Phobius"/>
    </source>
</evidence>
<evidence type="ECO:0000256" key="7">
    <source>
        <dbReference type="ARBA" id="ARBA00023136"/>
    </source>
</evidence>
<evidence type="ECO:0000256" key="6">
    <source>
        <dbReference type="ARBA" id="ARBA00022989"/>
    </source>
</evidence>
<dbReference type="InterPro" id="IPR020846">
    <property type="entry name" value="MFS_dom"/>
</dbReference>
<feature type="transmembrane region" description="Helical" evidence="8">
    <location>
        <begin position="267"/>
        <end position="286"/>
    </location>
</feature>
<dbReference type="SUPFAM" id="SSF103473">
    <property type="entry name" value="MFS general substrate transporter"/>
    <property type="match status" value="1"/>
</dbReference>
<feature type="transmembrane region" description="Helical" evidence="8">
    <location>
        <begin position="235"/>
        <end position="255"/>
    </location>
</feature>
<name>A0ABT0TSA6_9HELI</name>
<dbReference type="PANTHER" id="PTHR43271">
    <property type="entry name" value="BLL2771 PROTEIN"/>
    <property type="match status" value="1"/>
</dbReference>
<feature type="transmembrane region" description="Helical" evidence="8">
    <location>
        <begin position="105"/>
        <end position="121"/>
    </location>
</feature>
<comment type="similarity">
    <text evidence="2">Belongs to the major facilitator superfamily.</text>
</comment>
<feature type="transmembrane region" description="Helical" evidence="8">
    <location>
        <begin position="44"/>
        <end position="64"/>
    </location>
</feature>
<feature type="transmembrane region" description="Helical" evidence="8">
    <location>
        <begin position="7"/>
        <end position="24"/>
    </location>
</feature>
<gene>
    <name evidence="10" type="ORF">NCR95_01245</name>
</gene>
<feature type="transmembrane region" description="Helical" evidence="8">
    <location>
        <begin position="327"/>
        <end position="347"/>
    </location>
</feature>
<protein>
    <submittedName>
        <fullName evidence="10">MFS transporter</fullName>
    </submittedName>
</protein>
<evidence type="ECO:0000256" key="1">
    <source>
        <dbReference type="ARBA" id="ARBA00004651"/>
    </source>
</evidence>
<sequence length="381" mass="42351">MQKNYHLFIIMLSAMVTISTLYITQPIQPLLIKEFSISTTQVTLFTSIPLFMLAIAPIFYGYLLEKFDTRLILIISLALLGIFQCLLCLSQQYSSFLILRIGESLAIPAALTATVTCLTRIDSSNKYIGAYIASTIFGGVLSRVGGGILTTIFSWKFTFLALGITSLVIAALITKLPNTNEKIKNTKITFRIFLDFLTDKRFFLLYFAAFLILFCFQGTLNFMPLYVSSLDPSTTAAQIGFMYLGYIIGILAALFSQKIIKFIGGEIKTISIGFVIFSCACLMMLYGDFWQLFFAVFVLSAGMFIINSTLSALINTISTKQKGITNGLYLASYYAGGALGTTLPTYIYRPFGWNTLCLILGIILFVSALIFYQSKKHFIKG</sequence>
<evidence type="ECO:0000256" key="4">
    <source>
        <dbReference type="ARBA" id="ARBA00022475"/>
    </source>
</evidence>
<evidence type="ECO:0000313" key="11">
    <source>
        <dbReference type="Proteomes" id="UP001057522"/>
    </source>
</evidence>
<comment type="caution">
    <text evidence="10">The sequence shown here is derived from an EMBL/GenBank/DDBJ whole genome shotgun (WGS) entry which is preliminary data.</text>
</comment>
<feature type="transmembrane region" description="Helical" evidence="8">
    <location>
        <begin position="203"/>
        <end position="223"/>
    </location>
</feature>
<dbReference type="EMBL" id="JAMOKX010000001">
    <property type="protein sequence ID" value="MCL9818810.1"/>
    <property type="molecule type" value="Genomic_DNA"/>
</dbReference>
<dbReference type="Gene3D" id="1.20.1250.20">
    <property type="entry name" value="MFS general substrate transporter like domains"/>
    <property type="match status" value="1"/>
</dbReference>
<dbReference type="Pfam" id="PF07690">
    <property type="entry name" value="MFS_1"/>
    <property type="match status" value="1"/>
</dbReference>
<feature type="transmembrane region" description="Helical" evidence="8">
    <location>
        <begin position="128"/>
        <end position="149"/>
    </location>
</feature>
<comment type="subcellular location">
    <subcellularLocation>
        <location evidence="1">Cell membrane</location>
        <topology evidence="1">Multi-pass membrane protein</topology>
    </subcellularLocation>
</comment>
<proteinExistence type="inferred from homology"/>
<feature type="transmembrane region" description="Helical" evidence="8">
    <location>
        <begin position="71"/>
        <end position="93"/>
    </location>
</feature>
<evidence type="ECO:0000313" key="10">
    <source>
        <dbReference type="EMBL" id="MCL9818810.1"/>
    </source>
</evidence>
<feature type="transmembrane region" description="Helical" evidence="8">
    <location>
        <begin position="155"/>
        <end position="174"/>
    </location>
</feature>
<organism evidence="10 11">
    <name type="scientific">Helicobacter colisuis</name>
    <dbReference type="NCBI Taxonomy" id="2949739"/>
    <lineage>
        <taxon>Bacteria</taxon>
        <taxon>Pseudomonadati</taxon>
        <taxon>Campylobacterota</taxon>
        <taxon>Epsilonproteobacteria</taxon>
        <taxon>Campylobacterales</taxon>
        <taxon>Helicobacteraceae</taxon>
        <taxon>Helicobacter</taxon>
    </lineage>
</organism>
<dbReference type="InterPro" id="IPR011701">
    <property type="entry name" value="MFS"/>
</dbReference>
<feature type="transmembrane region" description="Helical" evidence="8">
    <location>
        <begin position="292"/>
        <end position="315"/>
    </location>
</feature>
<dbReference type="Proteomes" id="UP001057522">
    <property type="component" value="Unassembled WGS sequence"/>
</dbReference>
<dbReference type="InterPro" id="IPR036259">
    <property type="entry name" value="MFS_trans_sf"/>
</dbReference>
<evidence type="ECO:0000256" key="3">
    <source>
        <dbReference type="ARBA" id="ARBA00022448"/>
    </source>
</evidence>
<dbReference type="PROSITE" id="PS50850">
    <property type="entry name" value="MFS"/>
    <property type="match status" value="1"/>
</dbReference>